<sequence>MEMVSEHRAKPAYYFAGIDQEILDDRLLALSCDDDTWLYKVEIKPFNGQFQHFQLDPQLHNQQTQSTSGSVDSRTFTRRKHCSLRPSLESVVESPLSNRSSLGLLDPSKLLNDTLQAHFTPALNSENREKTSSSFTVSDKKQVPPRVFKLDSPFMNSPLLEGTNQLLSNRTRLDSESSDYSAPQSLENLSSLGKNDVMTDSLVNFLEKQEVSYRPPTAFRDENGMNNSLVSLPESCDPHNVLGGNEQMTDSMLNFLAPVNCKPPIGFEDNDMNSSVVYVDDADVLVGSDLTSSVMDYLDNVKSNKQTPVTQSTTSSESENIPPYRTDIKIGPNSQCAERLKVSGDSKIEESSKFNSNYDVDRNGELAFNSSNENDEMANINFTNTVNITRKRRENGDIEDNLSITRSLNSTYNKEASMMKDNERSLKAKALNNRDLNVTRDVNVEGILDLNSTKILTKEISHSRTIPGNNTLRNTTFTRDELNETFSSSKQFPLRNSTFNTTFTKLQSRAPSHNSTFNAHLSQGDRGLNSTFAKSSEGLNGGIEDD</sequence>
<feature type="compositionally biased region" description="Polar residues" evidence="1">
    <location>
        <begin position="510"/>
        <end position="521"/>
    </location>
</feature>
<protein>
    <submittedName>
        <fullName evidence="2">Uncharacterized protein</fullName>
    </submittedName>
</protein>
<evidence type="ECO:0000313" key="2">
    <source>
        <dbReference type="EMBL" id="JAT32412.1"/>
    </source>
</evidence>
<dbReference type="AlphaFoldDB" id="A0A1B6M8Z5"/>
<evidence type="ECO:0000256" key="1">
    <source>
        <dbReference type="SAM" id="MobiDB-lite"/>
    </source>
</evidence>
<reference evidence="2" key="1">
    <citation type="submission" date="2015-11" db="EMBL/GenBank/DDBJ databases">
        <title>De novo transcriptome assembly of four potential Pierce s Disease insect vectors from Arizona vineyards.</title>
        <authorList>
            <person name="Tassone E.E."/>
        </authorList>
    </citation>
    <scope>NUCLEOTIDE SEQUENCE</scope>
</reference>
<proteinExistence type="predicted"/>
<feature type="compositionally biased region" description="Polar residues" evidence="1">
    <location>
        <begin position="528"/>
        <end position="538"/>
    </location>
</feature>
<accession>A0A1B6M8Z5</accession>
<feature type="region of interest" description="Disordered" evidence="1">
    <location>
        <begin position="510"/>
        <end position="546"/>
    </location>
</feature>
<feature type="non-terminal residue" evidence="2">
    <location>
        <position position="546"/>
    </location>
</feature>
<feature type="region of interest" description="Disordered" evidence="1">
    <location>
        <begin position="305"/>
        <end position="325"/>
    </location>
</feature>
<dbReference type="EMBL" id="GEBQ01007565">
    <property type="protein sequence ID" value="JAT32412.1"/>
    <property type="molecule type" value="Transcribed_RNA"/>
</dbReference>
<name>A0A1B6M8Z5_9HEMI</name>
<organism evidence="2">
    <name type="scientific">Graphocephala atropunctata</name>
    <dbReference type="NCBI Taxonomy" id="36148"/>
    <lineage>
        <taxon>Eukaryota</taxon>
        <taxon>Metazoa</taxon>
        <taxon>Ecdysozoa</taxon>
        <taxon>Arthropoda</taxon>
        <taxon>Hexapoda</taxon>
        <taxon>Insecta</taxon>
        <taxon>Pterygota</taxon>
        <taxon>Neoptera</taxon>
        <taxon>Paraneoptera</taxon>
        <taxon>Hemiptera</taxon>
        <taxon>Auchenorrhyncha</taxon>
        <taxon>Membracoidea</taxon>
        <taxon>Cicadellidae</taxon>
        <taxon>Cicadellinae</taxon>
        <taxon>Cicadellini</taxon>
        <taxon>Graphocephala</taxon>
    </lineage>
</organism>
<feature type="compositionally biased region" description="Polar residues" evidence="1">
    <location>
        <begin position="305"/>
        <end position="319"/>
    </location>
</feature>
<gene>
    <name evidence="2" type="ORF">g.12096</name>
</gene>